<organism evidence="1 2">
    <name type="scientific">Podarcis lilfordi</name>
    <name type="common">Lilford's wall lizard</name>
    <dbReference type="NCBI Taxonomy" id="74358"/>
    <lineage>
        <taxon>Eukaryota</taxon>
        <taxon>Metazoa</taxon>
        <taxon>Chordata</taxon>
        <taxon>Craniata</taxon>
        <taxon>Vertebrata</taxon>
        <taxon>Euteleostomi</taxon>
        <taxon>Lepidosauria</taxon>
        <taxon>Squamata</taxon>
        <taxon>Bifurcata</taxon>
        <taxon>Unidentata</taxon>
        <taxon>Episquamata</taxon>
        <taxon>Laterata</taxon>
        <taxon>Lacertibaenia</taxon>
        <taxon>Lacertidae</taxon>
        <taxon>Podarcis</taxon>
    </lineage>
</organism>
<proteinExistence type="predicted"/>
<dbReference type="AlphaFoldDB" id="A0AA35KYS1"/>
<keyword evidence="2" id="KW-1185">Reference proteome</keyword>
<accession>A0AA35KYS1</accession>
<gene>
    <name evidence="1" type="ORF">PODLI_1B017742</name>
</gene>
<evidence type="ECO:0000313" key="2">
    <source>
        <dbReference type="Proteomes" id="UP001178461"/>
    </source>
</evidence>
<dbReference type="EMBL" id="OX395135">
    <property type="protein sequence ID" value="CAI5785913.1"/>
    <property type="molecule type" value="Genomic_DNA"/>
</dbReference>
<protein>
    <submittedName>
        <fullName evidence="1">Uncharacterized protein</fullName>
    </submittedName>
</protein>
<reference evidence="1" key="1">
    <citation type="submission" date="2022-12" db="EMBL/GenBank/DDBJ databases">
        <authorList>
            <person name="Alioto T."/>
            <person name="Alioto T."/>
            <person name="Gomez Garrido J."/>
        </authorList>
    </citation>
    <scope>NUCLEOTIDE SEQUENCE</scope>
</reference>
<evidence type="ECO:0000313" key="1">
    <source>
        <dbReference type="EMBL" id="CAI5785913.1"/>
    </source>
</evidence>
<sequence length="100" mass="11393">MGVAISILSGARSFKDFVDRLHYPLTANTWGVGGSVGLIMTHFFELSHIIFVLPKFLFSGLPHMIKRKRDDSSVNQPHDAACCKYAFHIMSDLFWFLLLY</sequence>
<dbReference type="Proteomes" id="UP001178461">
    <property type="component" value="Chromosome 10"/>
</dbReference>
<name>A0AA35KYS1_9SAUR</name>